<evidence type="ECO:0000256" key="1">
    <source>
        <dbReference type="SAM" id="MobiDB-lite"/>
    </source>
</evidence>
<dbReference type="AlphaFoldDB" id="A0A7S1Y4C2"/>
<organism evidence="2">
    <name type="scientific">Grammatophora oceanica</name>
    <dbReference type="NCBI Taxonomy" id="210454"/>
    <lineage>
        <taxon>Eukaryota</taxon>
        <taxon>Sar</taxon>
        <taxon>Stramenopiles</taxon>
        <taxon>Ochrophyta</taxon>
        <taxon>Bacillariophyta</taxon>
        <taxon>Fragilariophyceae</taxon>
        <taxon>Fragilariophycidae</taxon>
        <taxon>Rhabdonematales</taxon>
        <taxon>Grammatophoraceae</taxon>
        <taxon>Grammatophora</taxon>
    </lineage>
</organism>
<feature type="compositionally biased region" description="Basic and acidic residues" evidence="1">
    <location>
        <begin position="13"/>
        <end position="22"/>
    </location>
</feature>
<feature type="compositionally biased region" description="Basic and acidic residues" evidence="1">
    <location>
        <begin position="31"/>
        <end position="41"/>
    </location>
</feature>
<protein>
    <submittedName>
        <fullName evidence="2">Uncharacterized protein</fullName>
    </submittedName>
</protein>
<proteinExistence type="predicted"/>
<dbReference type="EMBL" id="HBGK01009426">
    <property type="protein sequence ID" value="CAD9276014.1"/>
    <property type="molecule type" value="Transcribed_RNA"/>
</dbReference>
<feature type="region of interest" description="Disordered" evidence="1">
    <location>
        <begin position="1"/>
        <end position="41"/>
    </location>
</feature>
<reference evidence="2" key="1">
    <citation type="submission" date="2021-01" db="EMBL/GenBank/DDBJ databases">
        <authorList>
            <person name="Corre E."/>
            <person name="Pelletier E."/>
            <person name="Niang G."/>
            <person name="Scheremetjew M."/>
            <person name="Finn R."/>
            <person name="Kale V."/>
            <person name="Holt S."/>
            <person name="Cochrane G."/>
            <person name="Meng A."/>
            <person name="Brown T."/>
            <person name="Cohen L."/>
        </authorList>
    </citation>
    <scope>NUCLEOTIDE SEQUENCE</scope>
    <source>
        <strain evidence="2">CCMP 410</strain>
    </source>
</reference>
<evidence type="ECO:0000313" key="2">
    <source>
        <dbReference type="EMBL" id="CAD9276014.1"/>
    </source>
</evidence>
<accession>A0A7S1Y4C2</accession>
<gene>
    <name evidence="2" type="ORF">GOCE00092_LOCUS4922</name>
</gene>
<name>A0A7S1Y4C2_9STRA</name>
<sequence>MCCFSSIRKSKSHAKESREERSTVNISTTRPLEKNRYESDDGGNKQYLHLSFETRDVTNDGWWCRSGERQVEHTDTSSFVSLESVHLVPVDLNRIQIAWRYILDRRKDASQFLPLTDEGTQPTRSKKHYQGLDHTRPERKTYLERVCRWRFSLVQRDF</sequence>